<keyword evidence="1" id="KW-1133">Transmembrane helix</keyword>
<keyword evidence="1" id="KW-0472">Membrane</keyword>
<feature type="transmembrane region" description="Helical" evidence="1">
    <location>
        <begin position="206"/>
        <end position="228"/>
    </location>
</feature>
<dbReference type="AlphaFoldDB" id="A0A4Y6REG9"/>
<dbReference type="OrthoDB" id="1488843at2"/>
<evidence type="ECO:0000256" key="1">
    <source>
        <dbReference type="SAM" id="Phobius"/>
    </source>
</evidence>
<dbReference type="KEGG" id="jas:FJQ89_13520"/>
<dbReference type="RefSeq" id="WP_141170539.1">
    <property type="nucleotide sequence ID" value="NZ_CP041185.1"/>
</dbReference>
<sequence length="504" mass="53590">MSDTPMQVLTRPFAIEPVTNIMLPDGIFDNAIYGLRIAAHIINMSSSALTNVTVYLESVGDPGIVPVARTFFFASIPAGAAMLVMWDADFQHAAPGKRLVSFVAKADGYTPRRSIQQIFVSQTRFDSATNTYTCTVEEGTLELSKPQGHLPGKRWGSTGNDGKGGGNACRCPPGLGPIVPTGMTLVWTPNPAYAGTHGELPFSDPWWKILAIIIAIIAALVAIIAAALGSGKASFSVGGSFEETDPSVDCCSLEGAGSGQPEFTVAGVASAIASGAIAVACSDIADPFWRGQEATPPAAGELTLAERVVAKWVLPEAPNAGLPYTADISWEYQRFTTGATYQHAVTETQVNIHVAGPVETDTPAVVQAYEPLWIRASFQRDNGNVFRGTELYAFVLFQAPQGLYFVASLTDDGLGFDPGANDGVYAGSLDLKRAYRTLLQYDQKVYGTWRVFVFAQDVNLTKPGTPPEIAAQHIGGMFVASAIEITFDDTLPCPLKAQANIVVV</sequence>
<keyword evidence="1" id="KW-0812">Transmembrane</keyword>
<proteinExistence type="predicted"/>
<keyword evidence="3" id="KW-1185">Reference proteome</keyword>
<dbReference type="Proteomes" id="UP000316665">
    <property type="component" value="Chromosome"/>
</dbReference>
<accession>A0A4Y6REG9</accession>
<gene>
    <name evidence="2" type="ORF">FJQ89_13520</name>
</gene>
<organism evidence="2 3">
    <name type="scientific">Janthinobacterium tructae</name>
    <dbReference type="NCBI Taxonomy" id="2590869"/>
    <lineage>
        <taxon>Bacteria</taxon>
        <taxon>Pseudomonadati</taxon>
        <taxon>Pseudomonadota</taxon>
        <taxon>Betaproteobacteria</taxon>
        <taxon>Burkholderiales</taxon>
        <taxon>Oxalobacteraceae</taxon>
        <taxon>Janthinobacterium</taxon>
    </lineage>
</organism>
<reference evidence="2 3" key="1">
    <citation type="submission" date="2019-06" db="EMBL/GenBank/DDBJ databases">
        <title>Complete genome sequence of Janthinobacterium sp. SNU WT3 isolated from diseased rainbow trout.</title>
        <authorList>
            <person name="Oh W.T."/>
            <person name="Park S.C."/>
        </authorList>
    </citation>
    <scope>NUCLEOTIDE SEQUENCE [LARGE SCALE GENOMIC DNA]</scope>
    <source>
        <strain evidence="2 3">SNU WT3</strain>
    </source>
</reference>
<evidence type="ECO:0000313" key="3">
    <source>
        <dbReference type="Proteomes" id="UP000316665"/>
    </source>
</evidence>
<evidence type="ECO:0000313" key="2">
    <source>
        <dbReference type="EMBL" id="QDG71323.1"/>
    </source>
</evidence>
<dbReference type="EMBL" id="CP041185">
    <property type="protein sequence ID" value="QDG71323.1"/>
    <property type="molecule type" value="Genomic_DNA"/>
</dbReference>
<protein>
    <submittedName>
        <fullName evidence="2">Uncharacterized protein</fullName>
    </submittedName>
</protein>
<name>A0A4Y6REG9_9BURK</name>